<dbReference type="PANTHER" id="PTHR43364">
    <property type="entry name" value="NADH-SPECIFIC METHYLGLYOXAL REDUCTASE-RELATED"/>
    <property type="match status" value="1"/>
</dbReference>
<dbReference type="InterPro" id="IPR036812">
    <property type="entry name" value="NAD(P)_OxRdtase_dom_sf"/>
</dbReference>
<dbReference type="InterPro" id="IPR018170">
    <property type="entry name" value="Aldo/ket_reductase_CS"/>
</dbReference>
<proteinExistence type="predicted"/>
<dbReference type="PRINTS" id="PR00069">
    <property type="entry name" value="ALDKETRDTASE"/>
</dbReference>
<protein>
    <submittedName>
        <fullName evidence="2">Aldo/keto reductase</fullName>
    </submittedName>
</protein>
<evidence type="ECO:0000259" key="1">
    <source>
        <dbReference type="Pfam" id="PF00248"/>
    </source>
</evidence>
<accession>A0ABW2SRA7</accession>
<dbReference type="InterPro" id="IPR050523">
    <property type="entry name" value="AKR_Detox_Biosynth"/>
</dbReference>
<dbReference type="PROSITE" id="PS00062">
    <property type="entry name" value="ALDOKETO_REDUCTASE_2"/>
    <property type="match status" value="1"/>
</dbReference>
<gene>
    <name evidence="2" type="ORF">ACFQWG_12635</name>
</gene>
<evidence type="ECO:0000313" key="3">
    <source>
        <dbReference type="Proteomes" id="UP001596527"/>
    </source>
</evidence>
<comment type="caution">
    <text evidence="2">The sequence shown here is derived from an EMBL/GenBank/DDBJ whole genome shotgun (WGS) entry which is preliminary data.</text>
</comment>
<keyword evidence="3" id="KW-1185">Reference proteome</keyword>
<dbReference type="Pfam" id="PF00248">
    <property type="entry name" value="Aldo_ket_red"/>
    <property type="match status" value="1"/>
</dbReference>
<dbReference type="PANTHER" id="PTHR43364:SF6">
    <property type="entry name" value="OXIDOREDUCTASE-RELATED"/>
    <property type="match status" value="1"/>
</dbReference>
<dbReference type="Proteomes" id="UP001596527">
    <property type="component" value="Unassembled WGS sequence"/>
</dbReference>
<evidence type="ECO:0000313" key="2">
    <source>
        <dbReference type="EMBL" id="MFC7582041.1"/>
    </source>
</evidence>
<reference evidence="3" key="1">
    <citation type="journal article" date="2019" name="Int. J. Syst. Evol. Microbiol.">
        <title>The Global Catalogue of Microorganisms (GCM) 10K type strain sequencing project: providing services to taxonomists for standard genome sequencing and annotation.</title>
        <authorList>
            <consortium name="The Broad Institute Genomics Platform"/>
            <consortium name="The Broad Institute Genome Sequencing Center for Infectious Disease"/>
            <person name="Wu L."/>
            <person name="Ma J."/>
        </authorList>
    </citation>
    <scope>NUCLEOTIDE SEQUENCE [LARGE SCALE GENOMIC DNA]</scope>
    <source>
        <strain evidence="3">CCUG 56698</strain>
    </source>
</reference>
<dbReference type="RefSeq" id="WP_380975844.1">
    <property type="nucleotide sequence ID" value="NZ_JBHTEF010000001.1"/>
</dbReference>
<feature type="domain" description="NADP-dependent oxidoreductase" evidence="1">
    <location>
        <begin position="13"/>
        <end position="314"/>
    </location>
</feature>
<sequence>MPRIGTSELTVAPLSLGANTFGWTSSEEESLAVLDAFAAGGGDFIDTADVYSAWAPGNAGGESETIIGRWLARGGAARRDGVTIATKVAQHPQFPGLSAANVAAAADASLKRLGTDRIDLYYAHQEDPDTPVAESVAAFAALQEAGKIRAVGLSNFSAASIRAWAEAADEQGVPRPAALEPHYNLVHRADFEDNLRPTAQELGLSVMPYWGLAAGLLTGKYHSPEDIDRLGGARADTVRGYANDQAFLVVAALRDIAASHRVEPASVALAWLAAQPTVTAPIASARTVEQLPSLLASLSVELTAGELGTLDSLSAPIGH</sequence>
<dbReference type="Gene3D" id="3.20.20.100">
    <property type="entry name" value="NADP-dependent oxidoreductase domain"/>
    <property type="match status" value="1"/>
</dbReference>
<name>A0ABW2SRA7_9ACTO</name>
<dbReference type="InterPro" id="IPR023210">
    <property type="entry name" value="NADP_OxRdtase_dom"/>
</dbReference>
<organism evidence="2 3">
    <name type="scientific">Schaalia naturae</name>
    <dbReference type="NCBI Taxonomy" id="635203"/>
    <lineage>
        <taxon>Bacteria</taxon>
        <taxon>Bacillati</taxon>
        <taxon>Actinomycetota</taxon>
        <taxon>Actinomycetes</taxon>
        <taxon>Actinomycetales</taxon>
        <taxon>Actinomycetaceae</taxon>
        <taxon>Schaalia</taxon>
    </lineage>
</organism>
<dbReference type="EMBL" id="JBHTEF010000001">
    <property type="protein sequence ID" value="MFC7582041.1"/>
    <property type="molecule type" value="Genomic_DNA"/>
</dbReference>
<dbReference type="InterPro" id="IPR020471">
    <property type="entry name" value="AKR"/>
</dbReference>
<dbReference type="SUPFAM" id="SSF51430">
    <property type="entry name" value="NAD(P)-linked oxidoreductase"/>
    <property type="match status" value="1"/>
</dbReference>